<evidence type="ECO:0000313" key="4">
    <source>
        <dbReference type="Proteomes" id="UP000008827"/>
    </source>
</evidence>
<protein>
    <submittedName>
        <fullName evidence="2 3">Uncharacterized protein</fullName>
    </submittedName>
</protein>
<dbReference type="PaxDb" id="3847-GLYMA02G34910.1"/>
<evidence type="ECO:0000256" key="1">
    <source>
        <dbReference type="SAM" id="Phobius"/>
    </source>
</evidence>
<sequence length="71" mass="8290">MKWPIRKSLIDLIMSQWTLLLLYVHDGVHILSLNEAHPKHSTFQIGCMLLSSTCVFLNIVITYYFPNKRTV</sequence>
<dbReference type="Proteomes" id="UP000008827">
    <property type="component" value="Chromosome 2"/>
</dbReference>
<name>K7K9I1_SOYBN</name>
<feature type="transmembrane region" description="Helical" evidence="1">
    <location>
        <begin position="12"/>
        <end position="31"/>
    </location>
</feature>
<keyword evidence="1" id="KW-0812">Transmembrane</keyword>
<keyword evidence="4" id="KW-1185">Reference proteome</keyword>
<dbReference type="EnsemblPlants" id="KRH72130">
    <property type="protein sequence ID" value="KRH72130"/>
    <property type="gene ID" value="GLYMA_02G192900"/>
</dbReference>
<dbReference type="EMBL" id="CM000835">
    <property type="protein sequence ID" value="KRH72130.1"/>
    <property type="molecule type" value="Genomic_DNA"/>
</dbReference>
<organism evidence="3">
    <name type="scientific">Glycine max</name>
    <name type="common">Soybean</name>
    <name type="synonym">Glycine hispida</name>
    <dbReference type="NCBI Taxonomy" id="3847"/>
    <lineage>
        <taxon>Eukaryota</taxon>
        <taxon>Viridiplantae</taxon>
        <taxon>Streptophyta</taxon>
        <taxon>Embryophyta</taxon>
        <taxon>Tracheophyta</taxon>
        <taxon>Spermatophyta</taxon>
        <taxon>Magnoliopsida</taxon>
        <taxon>eudicotyledons</taxon>
        <taxon>Gunneridae</taxon>
        <taxon>Pentapetalae</taxon>
        <taxon>rosids</taxon>
        <taxon>fabids</taxon>
        <taxon>Fabales</taxon>
        <taxon>Fabaceae</taxon>
        <taxon>Papilionoideae</taxon>
        <taxon>50 kb inversion clade</taxon>
        <taxon>NPAAA clade</taxon>
        <taxon>indigoferoid/millettioid clade</taxon>
        <taxon>Phaseoleae</taxon>
        <taxon>Glycine</taxon>
        <taxon>Glycine subgen. Soja</taxon>
    </lineage>
</organism>
<accession>K7K9I1</accession>
<dbReference type="AlphaFoldDB" id="K7K9I1"/>
<keyword evidence="1" id="KW-0472">Membrane</keyword>
<reference evidence="2" key="3">
    <citation type="submission" date="2018-07" db="EMBL/GenBank/DDBJ databases">
        <title>WGS assembly of Glycine max.</title>
        <authorList>
            <person name="Schmutz J."/>
            <person name="Cannon S."/>
            <person name="Schlueter J."/>
            <person name="Ma J."/>
            <person name="Mitros T."/>
            <person name="Nelson W."/>
            <person name="Hyten D."/>
            <person name="Song Q."/>
            <person name="Thelen J."/>
            <person name="Cheng J."/>
            <person name="Xu D."/>
            <person name="Hellsten U."/>
            <person name="May G."/>
            <person name="Yu Y."/>
            <person name="Sakurai T."/>
            <person name="Umezawa T."/>
            <person name="Bhattacharyya M."/>
            <person name="Sandhu D."/>
            <person name="Valliyodan B."/>
            <person name="Lindquist E."/>
            <person name="Peto M."/>
            <person name="Grant D."/>
            <person name="Shu S."/>
            <person name="Goodstein D."/>
            <person name="Barry K."/>
            <person name="Futrell-Griggs M."/>
            <person name="Abernathy B."/>
            <person name="Du J."/>
            <person name="Tian Z."/>
            <person name="Zhu L."/>
            <person name="Gill N."/>
            <person name="Joshi T."/>
            <person name="Libault M."/>
            <person name="Sethuraman A."/>
            <person name="Zhang X."/>
            <person name="Shinozaki K."/>
            <person name="Nguyen H."/>
            <person name="Wing R."/>
            <person name="Cregan P."/>
            <person name="Specht J."/>
            <person name="Grimwood J."/>
            <person name="Rokhsar D."/>
            <person name="Stacey G."/>
            <person name="Shoemaker R."/>
            <person name="Jackson S."/>
        </authorList>
    </citation>
    <scope>NUCLEOTIDE SEQUENCE</scope>
    <source>
        <tissue evidence="2">Callus</tissue>
    </source>
</reference>
<reference evidence="3" key="2">
    <citation type="submission" date="2018-02" db="UniProtKB">
        <authorList>
            <consortium name="EnsemblPlants"/>
        </authorList>
    </citation>
    <scope>IDENTIFICATION</scope>
    <source>
        <strain evidence="3">Williams 82</strain>
    </source>
</reference>
<evidence type="ECO:0000313" key="3">
    <source>
        <dbReference type="EnsemblPlants" id="KRH72130"/>
    </source>
</evidence>
<feature type="transmembrane region" description="Helical" evidence="1">
    <location>
        <begin position="43"/>
        <end position="65"/>
    </location>
</feature>
<proteinExistence type="predicted"/>
<dbReference type="HOGENOM" id="CLU_2745078_0_0_1"/>
<keyword evidence="1" id="KW-1133">Transmembrane helix</keyword>
<reference evidence="2 3" key="1">
    <citation type="journal article" date="2010" name="Nature">
        <title>Genome sequence of the palaeopolyploid soybean.</title>
        <authorList>
            <person name="Schmutz J."/>
            <person name="Cannon S.B."/>
            <person name="Schlueter J."/>
            <person name="Ma J."/>
            <person name="Mitros T."/>
            <person name="Nelson W."/>
            <person name="Hyten D.L."/>
            <person name="Song Q."/>
            <person name="Thelen J.J."/>
            <person name="Cheng J."/>
            <person name="Xu D."/>
            <person name="Hellsten U."/>
            <person name="May G.D."/>
            <person name="Yu Y."/>
            <person name="Sakurai T."/>
            <person name="Umezawa T."/>
            <person name="Bhattacharyya M.K."/>
            <person name="Sandhu D."/>
            <person name="Valliyodan B."/>
            <person name="Lindquist E."/>
            <person name="Peto M."/>
            <person name="Grant D."/>
            <person name="Shu S."/>
            <person name="Goodstein D."/>
            <person name="Barry K."/>
            <person name="Futrell-Griggs M."/>
            <person name="Abernathy B."/>
            <person name="Du J."/>
            <person name="Tian Z."/>
            <person name="Zhu L."/>
            <person name="Gill N."/>
            <person name="Joshi T."/>
            <person name="Libault M."/>
            <person name="Sethuraman A."/>
            <person name="Zhang X.-C."/>
            <person name="Shinozaki K."/>
            <person name="Nguyen H.T."/>
            <person name="Wing R.A."/>
            <person name="Cregan P."/>
            <person name="Specht J."/>
            <person name="Grimwood J."/>
            <person name="Rokhsar D."/>
            <person name="Stacey G."/>
            <person name="Shoemaker R.C."/>
            <person name="Jackson S.A."/>
        </authorList>
    </citation>
    <scope>NUCLEOTIDE SEQUENCE [LARGE SCALE GENOMIC DNA]</scope>
    <source>
        <strain evidence="3">cv. Williams 82</strain>
        <tissue evidence="2">Callus</tissue>
    </source>
</reference>
<dbReference type="Gramene" id="KRH72130">
    <property type="protein sequence ID" value="KRH72130"/>
    <property type="gene ID" value="GLYMA_02G192900"/>
</dbReference>
<dbReference type="InParanoid" id="K7K9I1"/>
<gene>
    <name evidence="2" type="ORF">GLYMA_02G192900</name>
</gene>
<evidence type="ECO:0000313" key="2">
    <source>
        <dbReference type="EMBL" id="KRH72130.1"/>
    </source>
</evidence>